<keyword evidence="3" id="KW-1185">Reference proteome</keyword>
<dbReference type="AlphaFoldDB" id="A0A8R1ING6"/>
<organism evidence="2 3">
    <name type="scientific">Caenorhabditis japonica</name>
    <dbReference type="NCBI Taxonomy" id="281687"/>
    <lineage>
        <taxon>Eukaryota</taxon>
        <taxon>Metazoa</taxon>
        <taxon>Ecdysozoa</taxon>
        <taxon>Nematoda</taxon>
        <taxon>Chromadorea</taxon>
        <taxon>Rhabditida</taxon>
        <taxon>Rhabditina</taxon>
        <taxon>Rhabditomorpha</taxon>
        <taxon>Rhabditoidea</taxon>
        <taxon>Rhabditidae</taxon>
        <taxon>Peloderinae</taxon>
        <taxon>Caenorhabditis</taxon>
    </lineage>
</organism>
<dbReference type="Proteomes" id="UP000005237">
    <property type="component" value="Unassembled WGS sequence"/>
</dbReference>
<proteinExistence type="predicted"/>
<name>A0A8R1ING6_CAEJA</name>
<reference evidence="2" key="2">
    <citation type="submission" date="2022-06" db="UniProtKB">
        <authorList>
            <consortium name="EnsemblMetazoa"/>
        </authorList>
    </citation>
    <scope>IDENTIFICATION</scope>
    <source>
        <strain evidence="2">DF5081</strain>
    </source>
</reference>
<evidence type="ECO:0000313" key="2">
    <source>
        <dbReference type="EnsemblMetazoa" id="CJA40143.1"/>
    </source>
</evidence>
<accession>A0A8R1ING6</accession>
<evidence type="ECO:0000256" key="1">
    <source>
        <dbReference type="SAM" id="MobiDB-lite"/>
    </source>
</evidence>
<dbReference type="EnsemblMetazoa" id="CJA40143.1">
    <property type="protein sequence ID" value="CJA40143.1"/>
    <property type="gene ID" value="WBGene00215991"/>
</dbReference>
<reference evidence="3" key="1">
    <citation type="submission" date="2010-08" db="EMBL/GenBank/DDBJ databases">
        <authorList>
            <consortium name="Caenorhabditis japonica Sequencing Consortium"/>
            <person name="Wilson R.K."/>
        </authorList>
    </citation>
    <scope>NUCLEOTIDE SEQUENCE [LARGE SCALE GENOMIC DNA]</scope>
    <source>
        <strain evidence="3">DF5081</strain>
    </source>
</reference>
<evidence type="ECO:0000313" key="3">
    <source>
        <dbReference type="Proteomes" id="UP000005237"/>
    </source>
</evidence>
<feature type="region of interest" description="Disordered" evidence="1">
    <location>
        <begin position="1"/>
        <end position="113"/>
    </location>
</feature>
<protein>
    <submittedName>
        <fullName evidence="2">Uncharacterized protein</fullName>
    </submittedName>
</protein>
<sequence length="128" mass="13021">MSKKSKKRQATSSPGPSEMADERAPGSKEPGPSTAKKEDPQDASEQSRTGESFAIVTPSAAASPASRFGLRAESADGADSAMEVDDFSVAQSGDPAPVIGSGPRARPTGSGVVPIEADDAKHLGLEIL</sequence>